<dbReference type="Gene3D" id="1.25.10.10">
    <property type="entry name" value="Leucine-rich Repeat Variant"/>
    <property type="match status" value="1"/>
</dbReference>
<evidence type="ECO:0000259" key="7">
    <source>
        <dbReference type="Pfam" id="PF25781"/>
    </source>
</evidence>
<dbReference type="Pfam" id="PF12333">
    <property type="entry name" value="Ipi1_N"/>
    <property type="match status" value="1"/>
</dbReference>
<feature type="domain" description="Pre-rRNA-processing protein Ipi1 N-terminal" evidence="6">
    <location>
        <begin position="147"/>
        <end position="209"/>
    </location>
</feature>
<dbReference type="SUPFAM" id="SSF48371">
    <property type="entry name" value="ARM repeat"/>
    <property type="match status" value="1"/>
</dbReference>
<dbReference type="InterPro" id="IPR057949">
    <property type="entry name" value="TPR_TEX10"/>
</dbReference>
<organism evidence="8 9">
    <name type="scientific">Oldenlandia corymbosa var. corymbosa</name>
    <dbReference type="NCBI Taxonomy" id="529605"/>
    <lineage>
        <taxon>Eukaryota</taxon>
        <taxon>Viridiplantae</taxon>
        <taxon>Streptophyta</taxon>
        <taxon>Embryophyta</taxon>
        <taxon>Tracheophyta</taxon>
        <taxon>Spermatophyta</taxon>
        <taxon>Magnoliopsida</taxon>
        <taxon>eudicotyledons</taxon>
        <taxon>Gunneridae</taxon>
        <taxon>Pentapetalae</taxon>
        <taxon>asterids</taxon>
        <taxon>lamiids</taxon>
        <taxon>Gentianales</taxon>
        <taxon>Rubiaceae</taxon>
        <taxon>Rubioideae</taxon>
        <taxon>Spermacoceae</taxon>
        <taxon>Hedyotis-Oldenlandia complex</taxon>
        <taxon>Oldenlandia</taxon>
    </lineage>
</organism>
<feature type="compositionally biased region" description="Basic residues" evidence="5">
    <location>
        <begin position="1"/>
        <end position="13"/>
    </location>
</feature>
<sequence length="879" mass="99913">MGKPKAQAKKQQKRGGIDFKKIKRKVGRKLPPPKNATNTEIKSKAIILPEQSVVSEKTGLAVSKKGLTLKELLQQTSHHNAKVRKDALVGIKDIFVKYPTELKLHKLATVEKLRERISDDDKFVRETLYQLFKSVIFPGCKEDNQGPLIPLMVAYIFNSMTHLALDVRLMAFKFLDLLVQQYPSSFSLYAEKILQNYHDILQKSQFHFQDKSKLKGILAGLVHCLRMLPSNKRDDQSSSETEVPSRGILHAFEPDENVDSSDLSGTIEKLKNLLPILVSCFEDFIPSNHTMPQLDTQSYDCMLFILQSINYMVEFFVYENGKPEQGGDGILPISGGERNAVMLAQIVSPAIFKKIWNLFPLNSAHTHLEKEDDRYSILNCIITEIFLQLKDWTSLPPALFENFLEFIESSLSQKSYSCSRSGKVYLEKHLLPIVPFIPNLIMQVPGGWRHRLLQAFTDIFRSCGAESDMKSTCLSALEEMLNPEKGGFFLVSTDPEMLDYHLTWIRELPQLLLLLGDRNTSRSKAVLCLLLLIGKAAIMNNSVSQVYDQVQYALAEFYSNCLDETASTSYGPFMKLSRDTQELSLSCVYYFSFVDYPLLQSMVTCCLCEDLDPVLLLRIIEVLHLAYKAGNISNGDYISFLITLLSRFKVSPEDCLSATEEVILRRSTFRSITRVICSYLSQIGDGHLVLQILEKPVVDQMSLKLPLDNICAFLRVLVTLDCKPTILCEQSIIRLSDVLLGYLSKIAISMQHDDSGATVSRSDSLYYLLPSFFLFDRSSTLLNQFLISMRSMVDKSLLPHHPRQASYKTNGANWNAVVSVLLLMLEDVKMQKNLWPQKSLIEEILQRVLVLMSEDIYLPIEERHKLKRGCDQLRSIISR</sequence>
<protein>
    <submittedName>
        <fullName evidence="8">OLC1v1034076C1</fullName>
    </submittedName>
</protein>
<keyword evidence="9" id="KW-1185">Reference proteome</keyword>
<feature type="region of interest" description="Disordered" evidence="5">
    <location>
        <begin position="1"/>
        <end position="37"/>
    </location>
</feature>
<dbReference type="FunFam" id="1.25.10.10:FF:000348">
    <property type="entry name" value="uncharacterized protein LOC106763108 isoform X2"/>
    <property type="match status" value="1"/>
</dbReference>
<dbReference type="InterPro" id="IPR016024">
    <property type="entry name" value="ARM-type_fold"/>
</dbReference>
<evidence type="ECO:0000313" key="8">
    <source>
        <dbReference type="EMBL" id="CAI9097605.1"/>
    </source>
</evidence>
<name>A0AAV1CRC6_OLDCO</name>
<dbReference type="PANTHER" id="PTHR16056:SF2">
    <property type="entry name" value="TESTIS-EXPRESSED PROTEIN 10"/>
    <property type="match status" value="1"/>
</dbReference>
<dbReference type="EMBL" id="OX459120">
    <property type="protein sequence ID" value="CAI9097605.1"/>
    <property type="molecule type" value="Genomic_DNA"/>
</dbReference>
<gene>
    <name evidence="8" type="ORF">OLC1_LOCUS8043</name>
</gene>
<dbReference type="InterPro" id="IPR011989">
    <property type="entry name" value="ARM-like"/>
</dbReference>
<dbReference type="Pfam" id="PF25781">
    <property type="entry name" value="TPR_TEX10"/>
    <property type="match status" value="1"/>
</dbReference>
<evidence type="ECO:0000313" key="9">
    <source>
        <dbReference type="Proteomes" id="UP001161247"/>
    </source>
</evidence>
<feature type="domain" description="TEX10-like TPR repeats" evidence="7">
    <location>
        <begin position="503"/>
        <end position="854"/>
    </location>
</feature>
<dbReference type="InterPro" id="IPR024679">
    <property type="entry name" value="Ipi1_N"/>
</dbReference>
<accession>A0AAV1CRC6</accession>
<evidence type="ECO:0000256" key="5">
    <source>
        <dbReference type="SAM" id="MobiDB-lite"/>
    </source>
</evidence>
<evidence type="ECO:0000256" key="4">
    <source>
        <dbReference type="ARBA" id="ARBA00023242"/>
    </source>
</evidence>
<dbReference type="GO" id="GO:0005634">
    <property type="term" value="C:nucleus"/>
    <property type="evidence" value="ECO:0007669"/>
    <property type="project" value="UniProtKB-SubCell"/>
</dbReference>
<proteinExistence type="inferred from homology"/>
<comment type="similarity">
    <text evidence="3">Belongs to the IPI1/TEX10 family.</text>
</comment>
<dbReference type="AlphaFoldDB" id="A0AAV1CRC6"/>
<evidence type="ECO:0000256" key="1">
    <source>
        <dbReference type="ARBA" id="ARBA00004604"/>
    </source>
</evidence>
<reference evidence="8" key="1">
    <citation type="submission" date="2023-03" db="EMBL/GenBank/DDBJ databases">
        <authorList>
            <person name="Julca I."/>
        </authorList>
    </citation>
    <scope>NUCLEOTIDE SEQUENCE</scope>
</reference>
<keyword evidence="4" id="KW-0539">Nucleus</keyword>
<dbReference type="Proteomes" id="UP001161247">
    <property type="component" value="Chromosome 3"/>
</dbReference>
<evidence type="ECO:0000256" key="2">
    <source>
        <dbReference type="ARBA" id="ARBA00004642"/>
    </source>
</evidence>
<evidence type="ECO:0000259" key="6">
    <source>
        <dbReference type="Pfam" id="PF12333"/>
    </source>
</evidence>
<evidence type="ECO:0000256" key="3">
    <source>
        <dbReference type="ARBA" id="ARBA00006427"/>
    </source>
</evidence>
<comment type="subcellular location">
    <subcellularLocation>
        <location evidence="1">Nucleus</location>
        <location evidence="1">Nucleolus</location>
    </subcellularLocation>
    <subcellularLocation>
        <location evidence="2">Nucleus</location>
        <location evidence="2">Nucleoplasm</location>
    </subcellularLocation>
</comment>
<dbReference type="PANTHER" id="PTHR16056">
    <property type="entry name" value="REGULATOR OF MICROTUBULE DYNAMICS PROTEIN"/>
    <property type="match status" value="1"/>
</dbReference>